<evidence type="ECO:0000259" key="1">
    <source>
        <dbReference type="Pfam" id="PF00079"/>
    </source>
</evidence>
<protein>
    <submittedName>
        <fullName evidence="2">Serpin (Serine protease inhibitor)</fullName>
    </submittedName>
</protein>
<gene>
    <name evidence="2" type="ORF">SAMN05216463_110121</name>
</gene>
<dbReference type="PANTHER" id="PTHR11461">
    <property type="entry name" value="SERINE PROTEASE INHIBITOR, SERPIN"/>
    <property type="match status" value="1"/>
</dbReference>
<dbReference type="GO" id="GO:0005615">
    <property type="term" value="C:extracellular space"/>
    <property type="evidence" value="ECO:0007669"/>
    <property type="project" value="InterPro"/>
</dbReference>
<dbReference type="Pfam" id="PF00079">
    <property type="entry name" value="Serpin"/>
    <property type="match status" value="1"/>
</dbReference>
<dbReference type="OrthoDB" id="9764871at2"/>
<accession>A0A1M6UTI1</accession>
<dbReference type="EMBL" id="FRBD01000010">
    <property type="protein sequence ID" value="SHK72535.1"/>
    <property type="molecule type" value="Genomic_DNA"/>
</dbReference>
<dbReference type="InterPro" id="IPR023796">
    <property type="entry name" value="Serpin_dom"/>
</dbReference>
<dbReference type="SUPFAM" id="SSF56574">
    <property type="entry name" value="Serpins"/>
    <property type="match status" value="1"/>
</dbReference>
<feature type="domain" description="Serpin" evidence="1">
    <location>
        <begin position="4"/>
        <end position="111"/>
    </location>
</feature>
<name>A0A1M6UTI1_XYLRU</name>
<dbReference type="GO" id="GO:0004867">
    <property type="term" value="F:serine-type endopeptidase inhibitor activity"/>
    <property type="evidence" value="ECO:0007669"/>
    <property type="project" value="InterPro"/>
</dbReference>
<dbReference type="AlphaFoldDB" id="A0A1M6UTI1"/>
<evidence type="ECO:0000313" key="3">
    <source>
        <dbReference type="Proteomes" id="UP000184130"/>
    </source>
</evidence>
<dbReference type="InterPro" id="IPR000215">
    <property type="entry name" value="Serpin_fam"/>
</dbReference>
<dbReference type="InterPro" id="IPR042178">
    <property type="entry name" value="Serpin_sf_1"/>
</dbReference>
<dbReference type="InterPro" id="IPR036186">
    <property type="entry name" value="Serpin_sf"/>
</dbReference>
<evidence type="ECO:0000313" key="2">
    <source>
        <dbReference type="EMBL" id="SHK72535.1"/>
    </source>
</evidence>
<proteinExistence type="predicted"/>
<dbReference type="RefSeq" id="WP_081373156.1">
    <property type="nucleotide sequence ID" value="NZ_FRBD01000010.1"/>
</dbReference>
<dbReference type="PANTHER" id="PTHR11461:SF129">
    <property type="entry name" value="SERPIN E3"/>
    <property type="match status" value="1"/>
</dbReference>
<organism evidence="2 3">
    <name type="scientific">Xylanibacter ruminicola</name>
    <name type="common">Prevotella ruminicola</name>
    <dbReference type="NCBI Taxonomy" id="839"/>
    <lineage>
        <taxon>Bacteria</taxon>
        <taxon>Pseudomonadati</taxon>
        <taxon>Bacteroidota</taxon>
        <taxon>Bacteroidia</taxon>
        <taxon>Bacteroidales</taxon>
        <taxon>Prevotellaceae</taxon>
        <taxon>Xylanibacter</taxon>
    </lineage>
</organism>
<dbReference type="Gene3D" id="3.30.497.10">
    <property type="entry name" value="Antithrombin, subunit I, domain 2"/>
    <property type="match status" value="1"/>
</dbReference>
<reference evidence="2 3" key="1">
    <citation type="submission" date="2016-11" db="EMBL/GenBank/DDBJ databases">
        <authorList>
            <person name="Jaros S."/>
            <person name="Januszkiewicz K."/>
            <person name="Wedrychowicz H."/>
        </authorList>
    </citation>
    <scope>NUCLEOTIDE SEQUENCE [LARGE SCALE GENOMIC DNA]</scope>
    <source>
        <strain evidence="2 3">KHT3</strain>
    </source>
</reference>
<sequence>MKILTGCALFVKSGIDISKSFTHNFEDYYLGQIIQGDFDNKMQSEIDEWCSNQSDNKITHLPVDHGASSVLAVINCFNGKWEKEFSANQTKEEPFSDGRVKTVMMMNDEDDDRRLSYAQRSDYSLLFETAKV</sequence>
<dbReference type="Proteomes" id="UP000184130">
    <property type="component" value="Unassembled WGS sequence"/>
</dbReference>